<dbReference type="PANTHER" id="PTHR28263:SF1">
    <property type="entry name" value="GOLGI TO ER TRAFFIC PROTEIN 2"/>
    <property type="match status" value="1"/>
</dbReference>
<comment type="caution">
    <text evidence="6">The sequence shown here is derived from an EMBL/GenBank/DDBJ whole genome shotgun (WGS) entry which is preliminary data.</text>
</comment>
<organism evidence="6 7">
    <name type="scientific">Pichia californica</name>
    <dbReference type="NCBI Taxonomy" id="460514"/>
    <lineage>
        <taxon>Eukaryota</taxon>
        <taxon>Fungi</taxon>
        <taxon>Dikarya</taxon>
        <taxon>Ascomycota</taxon>
        <taxon>Saccharomycotina</taxon>
        <taxon>Pichiomycetes</taxon>
        <taxon>Pichiales</taxon>
        <taxon>Pichiaceae</taxon>
        <taxon>Pichia</taxon>
    </lineage>
</organism>
<dbReference type="InterPro" id="IPR028143">
    <property type="entry name" value="Get2/sif1"/>
</dbReference>
<keyword evidence="2 5" id="KW-1133">Transmembrane helix</keyword>
<feature type="transmembrane region" description="Helical" evidence="5">
    <location>
        <begin position="221"/>
        <end position="246"/>
    </location>
</feature>
<dbReference type="AlphaFoldDB" id="A0A9P7BEP0"/>
<reference evidence="6" key="1">
    <citation type="submission" date="2020-11" db="EMBL/GenBank/DDBJ databases">
        <title>Kefir isolates.</title>
        <authorList>
            <person name="Marcisauskas S."/>
            <person name="Kim Y."/>
            <person name="Blasche S."/>
        </authorList>
    </citation>
    <scope>NUCLEOTIDE SEQUENCE</scope>
    <source>
        <strain evidence="6">Olga-1</strain>
    </source>
</reference>
<evidence type="ECO:0000256" key="4">
    <source>
        <dbReference type="SAM" id="MobiDB-lite"/>
    </source>
</evidence>
<dbReference type="EMBL" id="PUHW01000445">
    <property type="protein sequence ID" value="KAG0686568.1"/>
    <property type="molecule type" value="Genomic_DNA"/>
</dbReference>
<dbReference type="Proteomes" id="UP000697127">
    <property type="component" value="Unassembled WGS sequence"/>
</dbReference>
<evidence type="ECO:0000256" key="3">
    <source>
        <dbReference type="ARBA" id="ARBA00023136"/>
    </source>
</evidence>
<evidence type="ECO:0000256" key="1">
    <source>
        <dbReference type="ARBA" id="ARBA00022692"/>
    </source>
</evidence>
<evidence type="ECO:0000256" key="5">
    <source>
        <dbReference type="SAM" id="Phobius"/>
    </source>
</evidence>
<gene>
    <name evidence="6" type="primary">GET2</name>
    <name evidence="6" type="ORF">C6P40_003790</name>
</gene>
<dbReference type="GO" id="GO:0006890">
    <property type="term" value="P:retrograde vesicle-mediated transport, Golgi to endoplasmic reticulum"/>
    <property type="evidence" value="ECO:0007669"/>
    <property type="project" value="TreeGrafter"/>
</dbReference>
<feature type="compositionally biased region" description="Polar residues" evidence="4">
    <location>
        <begin position="59"/>
        <end position="69"/>
    </location>
</feature>
<protein>
    <submittedName>
        <fullName evidence="6">GET complex subunit get2</fullName>
    </submittedName>
</protein>
<feature type="transmembrane region" description="Helical" evidence="5">
    <location>
        <begin position="296"/>
        <end position="322"/>
    </location>
</feature>
<name>A0A9P7BEP0_9ASCO</name>
<feature type="transmembrane region" description="Helical" evidence="5">
    <location>
        <begin position="252"/>
        <end position="275"/>
    </location>
</feature>
<feature type="region of interest" description="Disordered" evidence="4">
    <location>
        <begin position="1"/>
        <end position="108"/>
    </location>
</feature>
<dbReference type="PANTHER" id="PTHR28263">
    <property type="entry name" value="GOLGI TO ER TRAFFIC PROTEIN 2"/>
    <property type="match status" value="1"/>
</dbReference>
<keyword evidence="1 5" id="KW-0812">Transmembrane</keyword>
<evidence type="ECO:0000313" key="7">
    <source>
        <dbReference type="Proteomes" id="UP000697127"/>
    </source>
</evidence>
<feature type="compositionally biased region" description="Polar residues" evidence="4">
    <location>
        <begin position="40"/>
        <end position="50"/>
    </location>
</feature>
<keyword evidence="7" id="KW-1185">Reference proteome</keyword>
<sequence>MSEKLSPSELRKLQRERRAAKMSKGGTRLNKILGTEEGTEINNDSGSTTPIKEAKMTASGKSENSNDSNIKIRPNSHQSDTKKKNRISSILSQNDEDDPPVSGLDGFDEHEISLESNNSPFQEFTSDENIEKDMENLLNKILQGSNHDQHGHGQSLNTFDDSNSLFPNNMSSIFPPGMGSKDGIPIFPGMSGMPGMSGVGKPEKSELDIAKSKLYKSSYSIFRFIIVWIIVSIHIEKSSILSSYIFAPNSKLWIHFLSAEVLLGAIYLLLSYLSVFPNHTILSFDVSNFGYPNSILTSYGLVKSFFTDFCFMIVLLVFLFYFKL</sequence>
<evidence type="ECO:0000256" key="2">
    <source>
        <dbReference type="ARBA" id="ARBA00022989"/>
    </source>
</evidence>
<evidence type="ECO:0000313" key="6">
    <source>
        <dbReference type="EMBL" id="KAG0686568.1"/>
    </source>
</evidence>
<keyword evidence="3 5" id="KW-0472">Membrane</keyword>
<dbReference type="Pfam" id="PF08690">
    <property type="entry name" value="GET2"/>
    <property type="match status" value="1"/>
</dbReference>
<accession>A0A9P7BEP0</accession>
<feature type="compositionally biased region" description="Basic and acidic residues" evidence="4">
    <location>
        <begin position="9"/>
        <end position="19"/>
    </location>
</feature>
<proteinExistence type="predicted"/>